<protein>
    <submittedName>
        <fullName evidence="2">Uncharacterized protein</fullName>
    </submittedName>
</protein>
<gene>
    <name evidence="2" type="ORF">FA15DRAFT_711424</name>
</gene>
<dbReference type="Proteomes" id="UP000307440">
    <property type="component" value="Unassembled WGS sequence"/>
</dbReference>
<reference evidence="2 3" key="1">
    <citation type="journal article" date="2019" name="Nat. Ecol. Evol.">
        <title>Megaphylogeny resolves global patterns of mushroom evolution.</title>
        <authorList>
            <person name="Varga T."/>
            <person name="Krizsan K."/>
            <person name="Foldi C."/>
            <person name="Dima B."/>
            <person name="Sanchez-Garcia M."/>
            <person name="Sanchez-Ramirez S."/>
            <person name="Szollosi G.J."/>
            <person name="Szarkandi J.G."/>
            <person name="Papp V."/>
            <person name="Albert L."/>
            <person name="Andreopoulos W."/>
            <person name="Angelini C."/>
            <person name="Antonin V."/>
            <person name="Barry K.W."/>
            <person name="Bougher N.L."/>
            <person name="Buchanan P."/>
            <person name="Buyck B."/>
            <person name="Bense V."/>
            <person name="Catcheside P."/>
            <person name="Chovatia M."/>
            <person name="Cooper J."/>
            <person name="Damon W."/>
            <person name="Desjardin D."/>
            <person name="Finy P."/>
            <person name="Geml J."/>
            <person name="Haridas S."/>
            <person name="Hughes K."/>
            <person name="Justo A."/>
            <person name="Karasinski D."/>
            <person name="Kautmanova I."/>
            <person name="Kiss B."/>
            <person name="Kocsube S."/>
            <person name="Kotiranta H."/>
            <person name="LaButti K.M."/>
            <person name="Lechner B.E."/>
            <person name="Liimatainen K."/>
            <person name="Lipzen A."/>
            <person name="Lukacs Z."/>
            <person name="Mihaltcheva S."/>
            <person name="Morgado L.N."/>
            <person name="Niskanen T."/>
            <person name="Noordeloos M.E."/>
            <person name="Ohm R.A."/>
            <person name="Ortiz-Santana B."/>
            <person name="Ovrebo C."/>
            <person name="Racz N."/>
            <person name="Riley R."/>
            <person name="Savchenko A."/>
            <person name="Shiryaev A."/>
            <person name="Soop K."/>
            <person name="Spirin V."/>
            <person name="Szebenyi C."/>
            <person name="Tomsovsky M."/>
            <person name="Tulloss R.E."/>
            <person name="Uehling J."/>
            <person name="Grigoriev I.V."/>
            <person name="Vagvolgyi C."/>
            <person name="Papp T."/>
            <person name="Martin F.M."/>
            <person name="Miettinen O."/>
            <person name="Hibbett D.S."/>
            <person name="Nagy L.G."/>
        </authorList>
    </citation>
    <scope>NUCLEOTIDE SEQUENCE [LARGE SCALE GENOMIC DNA]</scope>
    <source>
        <strain evidence="2 3">CBS 121175</strain>
    </source>
</reference>
<organism evidence="2 3">
    <name type="scientific">Coprinopsis marcescibilis</name>
    <name type="common">Agaric fungus</name>
    <name type="synonym">Psathyrella marcescibilis</name>
    <dbReference type="NCBI Taxonomy" id="230819"/>
    <lineage>
        <taxon>Eukaryota</taxon>
        <taxon>Fungi</taxon>
        <taxon>Dikarya</taxon>
        <taxon>Basidiomycota</taxon>
        <taxon>Agaricomycotina</taxon>
        <taxon>Agaricomycetes</taxon>
        <taxon>Agaricomycetidae</taxon>
        <taxon>Agaricales</taxon>
        <taxon>Agaricineae</taxon>
        <taxon>Psathyrellaceae</taxon>
        <taxon>Coprinopsis</taxon>
    </lineage>
</organism>
<dbReference type="STRING" id="230819.A0A5C3K9P4"/>
<feature type="region of interest" description="Disordered" evidence="1">
    <location>
        <begin position="23"/>
        <end position="74"/>
    </location>
</feature>
<dbReference type="EMBL" id="ML210644">
    <property type="protein sequence ID" value="TFK16780.1"/>
    <property type="molecule type" value="Genomic_DNA"/>
</dbReference>
<evidence type="ECO:0000313" key="3">
    <source>
        <dbReference type="Proteomes" id="UP000307440"/>
    </source>
</evidence>
<keyword evidence="3" id="KW-1185">Reference proteome</keyword>
<evidence type="ECO:0000313" key="2">
    <source>
        <dbReference type="EMBL" id="TFK16780.1"/>
    </source>
</evidence>
<evidence type="ECO:0000256" key="1">
    <source>
        <dbReference type="SAM" id="MobiDB-lite"/>
    </source>
</evidence>
<feature type="compositionally biased region" description="Polar residues" evidence="1">
    <location>
        <begin position="31"/>
        <end position="41"/>
    </location>
</feature>
<dbReference type="AlphaFoldDB" id="A0A5C3K9P4"/>
<name>A0A5C3K9P4_COPMA</name>
<accession>A0A5C3K9P4</accession>
<sequence length="168" mass="18277">MGANVFYPTNSAVSILQADAPALEDVRSQDTENASQLSNGSDGKDDQEMPAQPIFRKREHKPAAPTPASKCPRTSYAASALQDMANSVLQFGQAVAAAFAPAPNAVNPTPCLCMNAIQAVQKNKPWMDLDQLIQAIDLFHCDKTACKAYLLFTDNPELQRQWLTVQLL</sequence>
<proteinExistence type="predicted"/>